<feature type="compositionally biased region" description="Basic and acidic residues" evidence="8">
    <location>
        <begin position="236"/>
        <end position="260"/>
    </location>
</feature>
<keyword evidence="6" id="KW-0051">Antiviral defense</keyword>
<keyword evidence="12" id="KW-1185">Reference proteome</keyword>
<evidence type="ECO:0000259" key="10">
    <source>
        <dbReference type="SMART" id="SM00471"/>
    </source>
</evidence>
<evidence type="ECO:0000256" key="8">
    <source>
        <dbReference type="SAM" id="MobiDB-lite"/>
    </source>
</evidence>
<evidence type="ECO:0000313" key="12">
    <source>
        <dbReference type="Proteomes" id="UP000476411"/>
    </source>
</evidence>
<feature type="transmembrane region" description="Helical" evidence="9">
    <location>
        <begin position="409"/>
        <end position="432"/>
    </location>
</feature>
<keyword evidence="2" id="KW-1003">Cell membrane</keyword>
<dbReference type="GO" id="GO:0005886">
    <property type="term" value="C:plasma membrane"/>
    <property type="evidence" value="ECO:0007669"/>
    <property type="project" value="UniProtKB-SubCell"/>
</dbReference>
<dbReference type="CDD" id="cd00077">
    <property type="entry name" value="HDc"/>
    <property type="match status" value="1"/>
</dbReference>
<dbReference type="AlphaFoldDB" id="A0A6B9ZJT9"/>
<keyword evidence="11" id="KW-0378">Hydrolase</keyword>
<name>A0A6B9ZJT9_9BACT</name>
<dbReference type="InterPro" id="IPR006674">
    <property type="entry name" value="HD_domain"/>
</dbReference>
<dbReference type="Gene3D" id="1.10.3210.10">
    <property type="entry name" value="Hypothetical protein af1432"/>
    <property type="match status" value="1"/>
</dbReference>
<dbReference type="GO" id="GO:0051607">
    <property type="term" value="P:defense response to virus"/>
    <property type="evidence" value="ECO:0007669"/>
    <property type="project" value="UniProtKB-KW"/>
</dbReference>
<evidence type="ECO:0000256" key="5">
    <source>
        <dbReference type="ARBA" id="ARBA00022989"/>
    </source>
</evidence>
<sequence length="436" mass="49301">MHTGLIIEAAETYVAKQYQDRPHPNLVYHNLEHTKLVVAAAQQIAAHYRLADNDLLIVCVACWFHDLGYLMGETKMHEEKGAEMARVFLNVQQIPEDIQQQVAGCIMATKMPQNPKNLLEEIVCDADLFHLGTKDFRDRSRLMRQEFELTSGREISGAEWNAGSLRLQETHHFFTAYCKALLQQQKEDNIVKLKSKLEKQEEKAVKKGKATVQKELSAAEDALAAATPAAIAAPVEEEKKKDKKKDKDKEKEAKVKDAKPGRGVETMFRTTSTNHIRLSSMADSKAHIMISVNSIIISVILGVLVRRLEDYPNLILPAFIFLLTGVLTIIFSVLATRPNINVGKFTKADIDSKKTNLLFFGNFHEMSLEEYTWGMTEMMKDNDYVYGSMIQDIYHLGVVLGKKYKQLRIAYNIFMFGLIISVAAFVIAALFFPVKN</sequence>
<dbReference type="SMART" id="SM00471">
    <property type="entry name" value="HDc"/>
    <property type="match status" value="1"/>
</dbReference>
<keyword evidence="5 9" id="KW-1133">Transmembrane helix</keyword>
<feature type="domain" description="HD/PDEase" evidence="10">
    <location>
        <begin position="26"/>
        <end position="141"/>
    </location>
</feature>
<comment type="subcellular location">
    <subcellularLocation>
        <location evidence="1">Cell membrane</location>
    </subcellularLocation>
</comment>
<dbReference type="SUPFAM" id="SSF109604">
    <property type="entry name" value="HD-domain/PDEase-like"/>
    <property type="match status" value="1"/>
</dbReference>
<keyword evidence="3 9" id="KW-0812">Transmembrane</keyword>
<reference evidence="11 12" key="1">
    <citation type="submission" date="2020-01" db="EMBL/GenBank/DDBJ databases">
        <title>Complete genome sequence of Chitinophaga sp. H33E-04 isolated from quinoa roots.</title>
        <authorList>
            <person name="Weon H.-Y."/>
            <person name="Lee S.A."/>
        </authorList>
    </citation>
    <scope>NUCLEOTIDE SEQUENCE [LARGE SCALE GENOMIC DNA]</scope>
    <source>
        <strain evidence="11 12">H33E-04</strain>
    </source>
</reference>
<feature type="transmembrane region" description="Helical" evidence="9">
    <location>
        <begin position="314"/>
        <end position="335"/>
    </location>
</feature>
<dbReference type="RefSeq" id="WP_162333916.1">
    <property type="nucleotide sequence ID" value="NZ_CP048113.1"/>
</dbReference>
<dbReference type="GO" id="GO:0016787">
    <property type="term" value="F:hydrolase activity"/>
    <property type="evidence" value="ECO:0007669"/>
    <property type="project" value="UniProtKB-KW"/>
</dbReference>
<dbReference type="Proteomes" id="UP000476411">
    <property type="component" value="Chromosome"/>
</dbReference>
<evidence type="ECO:0000256" key="6">
    <source>
        <dbReference type="ARBA" id="ARBA00023118"/>
    </source>
</evidence>
<feature type="region of interest" description="Disordered" evidence="8">
    <location>
        <begin position="234"/>
        <end position="260"/>
    </location>
</feature>
<dbReference type="InterPro" id="IPR003607">
    <property type="entry name" value="HD/PDEase_dom"/>
</dbReference>
<accession>A0A6B9ZJT9</accession>
<protein>
    <submittedName>
        <fullName evidence="11">Phosphohydrolase</fullName>
    </submittedName>
</protein>
<evidence type="ECO:0000256" key="4">
    <source>
        <dbReference type="ARBA" id="ARBA00022741"/>
    </source>
</evidence>
<dbReference type="EMBL" id="CP048113">
    <property type="protein sequence ID" value="QHS62266.1"/>
    <property type="molecule type" value="Genomic_DNA"/>
</dbReference>
<dbReference type="KEGG" id="chih:GWR21_22455"/>
<keyword evidence="4" id="KW-0547">Nucleotide-binding</keyword>
<proteinExistence type="predicted"/>
<gene>
    <name evidence="11" type="ORF">GWR21_22455</name>
</gene>
<dbReference type="GO" id="GO:0000166">
    <property type="term" value="F:nucleotide binding"/>
    <property type="evidence" value="ECO:0007669"/>
    <property type="project" value="UniProtKB-KW"/>
</dbReference>
<dbReference type="Pfam" id="PF01966">
    <property type="entry name" value="HD"/>
    <property type="match status" value="1"/>
</dbReference>
<evidence type="ECO:0000313" key="11">
    <source>
        <dbReference type="EMBL" id="QHS62266.1"/>
    </source>
</evidence>
<keyword evidence="7 9" id="KW-0472">Membrane</keyword>
<evidence type="ECO:0000256" key="9">
    <source>
        <dbReference type="SAM" id="Phobius"/>
    </source>
</evidence>
<dbReference type="Pfam" id="PF18967">
    <property type="entry name" value="PycTM"/>
    <property type="match status" value="1"/>
</dbReference>
<evidence type="ECO:0000256" key="2">
    <source>
        <dbReference type="ARBA" id="ARBA00022475"/>
    </source>
</evidence>
<organism evidence="11 12">
    <name type="scientific">Chitinophaga agri</name>
    <dbReference type="NCBI Taxonomy" id="2703787"/>
    <lineage>
        <taxon>Bacteria</taxon>
        <taxon>Pseudomonadati</taxon>
        <taxon>Bacteroidota</taxon>
        <taxon>Chitinophagia</taxon>
        <taxon>Chitinophagales</taxon>
        <taxon>Chitinophagaceae</taxon>
        <taxon>Chitinophaga</taxon>
    </lineage>
</organism>
<evidence type="ECO:0000256" key="1">
    <source>
        <dbReference type="ARBA" id="ARBA00004236"/>
    </source>
</evidence>
<evidence type="ECO:0000256" key="7">
    <source>
        <dbReference type="ARBA" id="ARBA00023136"/>
    </source>
</evidence>
<feature type="transmembrane region" description="Helical" evidence="9">
    <location>
        <begin position="286"/>
        <end position="308"/>
    </location>
</feature>
<evidence type="ECO:0000256" key="3">
    <source>
        <dbReference type="ARBA" id="ARBA00022692"/>
    </source>
</evidence>
<dbReference type="InterPro" id="IPR043760">
    <property type="entry name" value="PycTM_dom"/>
</dbReference>